<dbReference type="Pfam" id="PF00199">
    <property type="entry name" value="Catalase"/>
    <property type="match status" value="1"/>
</dbReference>
<keyword evidence="4" id="KW-1185">Reference proteome</keyword>
<dbReference type="GO" id="GO:0006979">
    <property type="term" value="P:response to oxidative stress"/>
    <property type="evidence" value="ECO:0007669"/>
    <property type="project" value="InterPro"/>
</dbReference>
<dbReference type="Gene3D" id="2.40.180.10">
    <property type="entry name" value="Catalase core domain"/>
    <property type="match status" value="1"/>
</dbReference>
<dbReference type="PANTHER" id="PTHR36195:SF4">
    <property type="entry name" value="DOMAIN PROTEIN, PUTATIVE (AFU_ORTHOLOGUE AFUA_5G01990)-RELATED"/>
    <property type="match status" value="1"/>
</dbReference>
<dbReference type="InterPro" id="IPR020835">
    <property type="entry name" value="Catalase_sf"/>
</dbReference>
<evidence type="ECO:0000313" key="3">
    <source>
        <dbReference type="EMBL" id="RXH56131.1"/>
    </source>
</evidence>
<dbReference type="SUPFAM" id="SSF56634">
    <property type="entry name" value="Heme-dependent catalase-like"/>
    <property type="match status" value="1"/>
</dbReference>
<comment type="caution">
    <text evidence="3">The sequence shown here is derived from an EMBL/GenBank/DDBJ whole genome shotgun (WGS) entry which is preliminary data.</text>
</comment>
<dbReference type="OrthoDB" id="336698at2"/>
<dbReference type="GO" id="GO:0020037">
    <property type="term" value="F:heme binding"/>
    <property type="evidence" value="ECO:0007669"/>
    <property type="project" value="InterPro"/>
</dbReference>
<feature type="domain" description="Catalase core" evidence="2">
    <location>
        <begin position="43"/>
        <end position="361"/>
    </location>
</feature>
<dbReference type="EC" id="1.11.1.6" evidence="1"/>
<dbReference type="PROSITE" id="PS51402">
    <property type="entry name" value="CATALASE_3"/>
    <property type="match status" value="1"/>
</dbReference>
<dbReference type="Proteomes" id="UP000289437">
    <property type="component" value="Unassembled WGS sequence"/>
</dbReference>
<organism evidence="3 4">
    <name type="scientific">Granulicella sibirica</name>
    <dbReference type="NCBI Taxonomy" id="2479048"/>
    <lineage>
        <taxon>Bacteria</taxon>
        <taxon>Pseudomonadati</taxon>
        <taxon>Acidobacteriota</taxon>
        <taxon>Terriglobia</taxon>
        <taxon>Terriglobales</taxon>
        <taxon>Acidobacteriaceae</taxon>
        <taxon>Granulicella</taxon>
    </lineage>
</organism>
<accession>A0A4Q0T3K9</accession>
<gene>
    <name evidence="3" type="ORF">GRAN_2988</name>
</gene>
<dbReference type="AlphaFoldDB" id="A0A4Q0T3K9"/>
<evidence type="ECO:0000256" key="1">
    <source>
        <dbReference type="ARBA" id="ARBA00012314"/>
    </source>
</evidence>
<protein>
    <recommendedName>
        <fullName evidence="1">catalase</fullName>
        <ecNumber evidence="1">1.11.1.6</ecNumber>
    </recommendedName>
</protein>
<dbReference type="RefSeq" id="WP_128913646.1">
    <property type="nucleotide sequence ID" value="NZ_RDSM01000002.1"/>
</dbReference>
<proteinExistence type="predicted"/>
<dbReference type="InterPro" id="IPR011614">
    <property type="entry name" value="Catalase_core"/>
</dbReference>
<dbReference type="EMBL" id="RDSM01000002">
    <property type="protein sequence ID" value="RXH56131.1"/>
    <property type="molecule type" value="Genomic_DNA"/>
</dbReference>
<evidence type="ECO:0000313" key="4">
    <source>
        <dbReference type="Proteomes" id="UP000289437"/>
    </source>
</evidence>
<reference evidence="3 4" key="1">
    <citation type="submission" date="2018-11" db="EMBL/GenBank/DDBJ databases">
        <authorList>
            <person name="Mardanov A.V."/>
            <person name="Ravin N.V."/>
            <person name="Dedysh S.N."/>
        </authorList>
    </citation>
    <scope>NUCLEOTIDE SEQUENCE [LARGE SCALE GENOMIC DNA]</scope>
    <source>
        <strain evidence="3 4">AF10</strain>
    </source>
</reference>
<reference evidence="4" key="2">
    <citation type="submission" date="2019-02" db="EMBL/GenBank/DDBJ databases">
        <title>Granulicella sibirica sp. nov., a psychrotolerant acidobacterium isolated from an organic soil layer in forested tundra, West Siberia.</title>
        <authorList>
            <person name="Oshkin I.Y."/>
            <person name="Kulichevskaya I.S."/>
            <person name="Rijpstra W.I.C."/>
            <person name="Sinninghe Damste J.S."/>
            <person name="Rakitin A.L."/>
            <person name="Ravin N.V."/>
            <person name="Dedysh S.N."/>
        </authorList>
    </citation>
    <scope>NUCLEOTIDE SEQUENCE [LARGE SCALE GENOMIC DNA]</scope>
    <source>
        <strain evidence="4">AF10</strain>
    </source>
</reference>
<evidence type="ECO:0000259" key="2">
    <source>
        <dbReference type="Pfam" id="PF00199"/>
    </source>
</evidence>
<dbReference type="PANTHER" id="PTHR36195">
    <property type="entry name" value="DOMAIN PROTEIN, PUTATIVE (AFU_ORTHOLOGUE AFUA_5G01990)-RELATED-RELATED"/>
    <property type="match status" value="1"/>
</dbReference>
<name>A0A4Q0T3K9_9BACT</name>
<sequence length="374" mass="41056">MSEGTTSYLPFSPALEKAAPDEHVIFDELSRTMQHITRTMASHYRHAYRPVHAKSHGVLVGMLEVPPDLPEPLAQGLFAKAGAHPVILRFSTNPGDLLADNVSSPRGLAVKVLKVEGEKLPNHVGNDTQDFVCVNANAFSAPDPKGFLEQIKLFDRTLAVSEGVKHAVSVSARATNAVLKAVHLPSATLEGIGAPATHILGESFSTVAPLRYGNYVAKIGFAPSSESLKKLTGESVDLGADYNALQELIEIFFRHRSAVWDVRVQLALAEDPKLDEKDKDFPIEKADVAWPEEKSPWQTVGRMTVTQQRSYSDARQLFVDEQMSFSPWHGLAAHQPLGGIMRARLKAYEEAKKFRAQRNARVIAEPKSIDEIPA</sequence>
<dbReference type="CDD" id="cd08152">
    <property type="entry name" value="y4iL_like"/>
    <property type="match status" value="1"/>
</dbReference>
<dbReference type="InterPro" id="IPR018028">
    <property type="entry name" value="Catalase"/>
</dbReference>
<dbReference type="GO" id="GO:0004096">
    <property type="term" value="F:catalase activity"/>
    <property type="evidence" value="ECO:0007669"/>
    <property type="project" value="InterPro"/>
</dbReference>